<gene>
    <name evidence="1" type="primary">ghoS</name>
    <name evidence="1" type="ORF">O7047_07125</name>
</gene>
<dbReference type="Proteomes" id="UP001248822">
    <property type="component" value="Unassembled WGS sequence"/>
</dbReference>
<dbReference type="InterPro" id="IPR038241">
    <property type="entry name" value="GhoS_sf"/>
</dbReference>
<protein>
    <submittedName>
        <fullName evidence="1">Type V toxin-antitoxin system endoribonuclease antitoxin GhoS</fullName>
    </submittedName>
</protein>
<organism evidence="1 2">
    <name type="scientific">Pseudenterobacter timonensis</name>
    <dbReference type="NCBI Taxonomy" id="1755099"/>
    <lineage>
        <taxon>Bacteria</taxon>
        <taxon>Pseudomonadati</taxon>
        <taxon>Pseudomonadota</taxon>
        <taxon>Gammaproteobacteria</taxon>
        <taxon>Enterobacterales</taxon>
        <taxon>Enterobacteriaceae</taxon>
        <taxon>Pseudenterobacter</taxon>
    </lineage>
</organism>
<reference evidence="1" key="1">
    <citation type="submission" date="2022-12" db="EMBL/GenBank/DDBJ databases">
        <title>NDM-1 containing novel ST 2018 Pseudenterobacter timonensis.</title>
        <authorList>
            <person name="Halder G."/>
            <person name="Mandal S."/>
            <person name="Dutta S."/>
        </authorList>
    </citation>
    <scope>NUCLEOTIDE SEQUENCE</scope>
    <source>
        <strain evidence="1">CNCI147</strain>
    </source>
</reference>
<dbReference type="InterPro" id="IPR022597">
    <property type="entry name" value="GhoS"/>
</dbReference>
<dbReference type="Pfam" id="PF11080">
    <property type="entry name" value="GhoS"/>
    <property type="match status" value="1"/>
</dbReference>
<evidence type="ECO:0000313" key="2">
    <source>
        <dbReference type="Proteomes" id="UP001248822"/>
    </source>
</evidence>
<sequence>MSSGDIARYVVTVTIPGESLTDLNELTNHFTLSGFLLTLTDEEGNVHDLGTNTYALISALSADEVKALASGLAESATGKPAEVAVTTWDEWQKKEQ</sequence>
<dbReference type="EMBL" id="JAQGEC010000004">
    <property type="protein sequence ID" value="MDR9890005.1"/>
    <property type="molecule type" value="Genomic_DNA"/>
</dbReference>
<dbReference type="GO" id="GO:0004521">
    <property type="term" value="F:RNA endonuclease activity"/>
    <property type="evidence" value="ECO:0007669"/>
    <property type="project" value="InterPro"/>
</dbReference>
<accession>A0AAE4IUA1</accession>
<dbReference type="AlphaFoldDB" id="A0AAE4IUA1"/>
<name>A0AAE4IUA1_9ENTR</name>
<dbReference type="Gene3D" id="3.30.70.2360">
    <property type="match status" value="1"/>
</dbReference>
<proteinExistence type="predicted"/>
<comment type="caution">
    <text evidence="1">The sequence shown here is derived from an EMBL/GenBank/DDBJ whole genome shotgun (WGS) entry which is preliminary data.</text>
</comment>
<dbReference type="RefSeq" id="WP_310825471.1">
    <property type="nucleotide sequence ID" value="NZ_JAQGEC010000004.1"/>
</dbReference>
<evidence type="ECO:0000313" key="1">
    <source>
        <dbReference type="EMBL" id="MDR9890005.1"/>
    </source>
</evidence>